<gene>
    <name evidence="2" type="ORF">BCR32DRAFT_286657</name>
</gene>
<comment type="caution">
    <text evidence="2">The sequence shown here is derived from an EMBL/GenBank/DDBJ whole genome shotgun (WGS) entry which is preliminary data.</text>
</comment>
<keyword evidence="1" id="KW-0732">Signal</keyword>
<evidence type="ECO:0000313" key="3">
    <source>
        <dbReference type="Proteomes" id="UP000193944"/>
    </source>
</evidence>
<dbReference type="EMBL" id="MCFG01000476">
    <property type="protein sequence ID" value="ORX65142.1"/>
    <property type="molecule type" value="Genomic_DNA"/>
</dbReference>
<dbReference type="AlphaFoldDB" id="A0A1Y1VV28"/>
<evidence type="ECO:0000256" key="1">
    <source>
        <dbReference type="SAM" id="SignalP"/>
    </source>
</evidence>
<dbReference type="Proteomes" id="UP000193944">
    <property type="component" value="Unassembled WGS sequence"/>
</dbReference>
<feature type="signal peptide" evidence="1">
    <location>
        <begin position="1"/>
        <end position="21"/>
    </location>
</feature>
<proteinExistence type="predicted"/>
<feature type="chain" id="PRO_5013050469" evidence="1">
    <location>
        <begin position="22"/>
        <end position="295"/>
    </location>
</feature>
<reference evidence="2 3" key="1">
    <citation type="submission" date="2016-08" db="EMBL/GenBank/DDBJ databases">
        <title>A Parts List for Fungal Cellulosomes Revealed by Comparative Genomics.</title>
        <authorList>
            <consortium name="DOE Joint Genome Institute"/>
            <person name="Haitjema C.H."/>
            <person name="Gilmore S.P."/>
            <person name="Henske J.K."/>
            <person name="Solomon K.V."/>
            <person name="De Groot R."/>
            <person name="Kuo A."/>
            <person name="Mondo S.J."/>
            <person name="Salamov A.A."/>
            <person name="Labutti K."/>
            <person name="Zhao Z."/>
            <person name="Chiniquy J."/>
            <person name="Barry K."/>
            <person name="Brewer H.M."/>
            <person name="Purvine S.O."/>
            <person name="Wright A.T."/>
            <person name="Boxma B."/>
            <person name="Van Alen T."/>
            <person name="Hackstein J.H."/>
            <person name="Baker S.E."/>
            <person name="Grigoriev I.V."/>
            <person name="O'Malley M.A."/>
        </authorList>
    </citation>
    <scope>NUCLEOTIDE SEQUENCE [LARGE SCALE GENOMIC DNA]</scope>
    <source>
        <strain evidence="2 3">S4</strain>
    </source>
</reference>
<sequence length="295" mass="33973">MKMNLKSIFTICALALVSVRAEDRSTCNRKCIKQNGFFIEARDDPSDNRYGCLLPKKNGDERSKYCVNYGNNDLCYEPSLGNINTCVYYNREFNGRGCAMSLYYLYNNIINDDKKYNLSKNTCYQKNGMFLVNDHDSTDHRFACLLPEKSGDSKTKYCVNYDNRDLCYQKDLGNLSYCILNDKNFHSRGCALSLGALYSTIKSDERKRDLSRATCIKRNGYYLENTQTPSDTRFSCLLPEKTGDSQTKHCVNYDSKDLCYEPDLGNMNYCVLNDPDYNSRGCALGLSALWYYKRH</sequence>
<name>A0A1Y1VV28_9FUNG</name>
<protein>
    <submittedName>
        <fullName evidence="2">Uncharacterized protein</fullName>
    </submittedName>
</protein>
<evidence type="ECO:0000313" key="2">
    <source>
        <dbReference type="EMBL" id="ORX65142.1"/>
    </source>
</evidence>
<reference evidence="2 3" key="2">
    <citation type="submission" date="2016-08" db="EMBL/GenBank/DDBJ databases">
        <title>Pervasive Adenine N6-methylation of Active Genes in Fungi.</title>
        <authorList>
            <consortium name="DOE Joint Genome Institute"/>
            <person name="Mondo S.J."/>
            <person name="Dannebaum R.O."/>
            <person name="Kuo R.C."/>
            <person name="Labutti K."/>
            <person name="Haridas S."/>
            <person name="Kuo A."/>
            <person name="Salamov A."/>
            <person name="Ahrendt S.R."/>
            <person name="Lipzen A."/>
            <person name="Sullivan W."/>
            <person name="Andreopoulos W.B."/>
            <person name="Clum A."/>
            <person name="Lindquist E."/>
            <person name="Daum C."/>
            <person name="Ramamoorthy G.K."/>
            <person name="Gryganskyi A."/>
            <person name="Culley D."/>
            <person name="Magnuson J.K."/>
            <person name="James T.Y."/>
            <person name="O'Malley M.A."/>
            <person name="Stajich J.E."/>
            <person name="Spatafora J.W."/>
            <person name="Visel A."/>
            <person name="Grigoriev I.V."/>
        </authorList>
    </citation>
    <scope>NUCLEOTIDE SEQUENCE [LARGE SCALE GENOMIC DNA]</scope>
    <source>
        <strain evidence="2 3">S4</strain>
    </source>
</reference>
<organism evidence="2 3">
    <name type="scientific">Anaeromyces robustus</name>
    <dbReference type="NCBI Taxonomy" id="1754192"/>
    <lineage>
        <taxon>Eukaryota</taxon>
        <taxon>Fungi</taxon>
        <taxon>Fungi incertae sedis</taxon>
        <taxon>Chytridiomycota</taxon>
        <taxon>Chytridiomycota incertae sedis</taxon>
        <taxon>Neocallimastigomycetes</taxon>
        <taxon>Neocallimastigales</taxon>
        <taxon>Neocallimastigaceae</taxon>
        <taxon>Anaeromyces</taxon>
    </lineage>
</organism>
<accession>A0A1Y1VV28</accession>
<keyword evidence="3" id="KW-1185">Reference proteome</keyword>